<comment type="caution">
    <text evidence="1">The sequence shown here is derived from an EMBL/GenBank/DDBJ whole genome shotgun (WGS) entry which is preliminary data.</text>
</comment>
<sequence length="269" mass="32007">MKKKLIIILTLFCINTFSQNNNSNLNDSLMYKITSYINEYKWVFWISDEINTKTMTKLQIEANEKIVFSGDSLLFITKEGRKRISLIDTITSVDDAETPSIRVGSKLLITLPYRSNGKYKAGRFYFNEESKKRITLLYNLMLPLSDKFRKDEDMKINNEPELFKKIVEQYKSLENQTISEEQRKFIVQANQLAEDKKYYDAYSYYEKVLKINPVSYPYAYYNMAILKENIKDFKRAIMNMKKYLILLPNTEDARKAQDKIYEWELFVKK</sequence>
<dbReference type="SUPFAM" id="SSF48452">
    <property type="entry name" value="TPR-like"/>
    <property type="match status" value="1"/>
</dbReference>
<dbReference type="Proteomes" id="UP001165677">
    <property type="component" value="Unassembled WGS sequence"/>
</dbReference>
<name>A0ABT3EMB5_9FLAO</name>
<evidence type="ECO:0000313" key="1">
    <source>
        <dbReference type="EMBL" id="MCW1149225.1"/>
    </source>
</evidence>
<dbReference type="RefSeq" id="WP_264369906.1">
    <property type="nucleotide sequence ID" value="NZ_JAPCIO010000019.1"/>
</dbReference>
<proteinExistence type="predicted"/>
<accession>A0ABT3EMB5</accession>
<dbReference type="Gene3D" id="1.25.40.10">
    <property type="entry name" value="Tetratricopeptide repeat domain"/>
    <property type="match status" value="1"/>
</dbReference>
<evidence type="ECO:0000313" key="2">
    <source>
        <dbReference type="Proteomes" id="UP001165677"/>
    </source>
</evidence>
<dbReference type="EMBL" id="JAPCIO010000019">
    <property type="protein sequence ID" value="MCW1149225.1"/>
    <property type="molecule type" value="Genomic_DNA"/>
</dbReference>
<evidence type="ECO:0008006" key="3">
    <source>
        <dbReference type="Google" id="ProtNLM"/>
    </source>
</evidence>
<organism evidence="1 2">
    <name type="scientific">Flavobacterium lacisediminis</name>
    <dbReference type="NCBI Taxonomy" id="2989705"/>
    <lineage>
        <taxon>Bacteria</taxon>
        <taxon>Pseudomonadati</taxon>
        <taxon>Bacteroidota</taxon>
        <taxon>Flavobacteriia</taxon>
        <taxon>Flavobacteriales</taxon>
        <taxon>Flavobacteriaceae</taxon>
        <taxon>Flavobacterium</taxon>
    </lineage>
</organism>
<keyword evidence="2" id="KW-1185">Reference proteome</keyword>
<protein>
    <recommendedName>
        <fullName evidence="3">Tetratricopeptide repeat protein</fullName>
    </recommendedName>
</protein>
<dbReference type="InterPro" id="IPR011990">
    <property type="entry name" value="TPR-like_helical_dom_sf"/>
</dbReference>
<reference evidence="1" key="1">
    <citation type="submission" date="2022-10" db="EMBL/GenBank/DDBJ databases">
        <title>Flavobacterium sp. nov., a bacterium isolated from lake sediment.</title>
        <authorList>
            <person name="Qu J.-H."/>
        </authorList>
    </citation>
    <scope>NUCLEOTIDE SEQUENCE</scope>
    <source>
        <strain evidence="1">TH16-21</strain>
    </source>
</reference>
<gene>
    <name evidence="1" type="ORF">OJ995_13430</name>
</gene>